<evidence type="ECO:0000313" key="3">
    <source>
        <dbReference type="Proteomes" id="UP000694846"/>
    </source>
</evidence>
<accession>A0A8B8FNS3</accession>
<feature type="compositionally biased region" description="Polar residues" evidence="1">
    <location>
        <begin position="370"/>
        <end position="380"/>
    </location>
</feature>
<dbReference type="RefSeq" id="XP_025412209.1">
    <property type="nucleotide sequence ID" value="XM_025556424.1"/>
</dbReference>
<proteinExistence type="predicted"/>
<feature type="compositionally biased region" description="Polar residues" evidence="1">
    <location>
        <begin position="130"/>
        <end position="139"/>
    </location>
</feature>
<dbReference type="AlphaFoldDB" id="A0A8B8FNS3"/>
<evidence type="ECO:0000313" key="4">
    <source>
        <dbReference type="RefSeq" id="XP_025412208.1"/>
    </source>
</evidence>
<feature type="compositionally biased region" description="Low complexity" evidence="1">
    <location>
        <begin position="96"/>
        <end position="129"/>
    </location>
</feature>
<evidence type="ECO:0000313" key="6">
    <source>
        <dbReference type="RefSeq" id="XP_025412210.1"/>
    </source>
</evidence>
<evidence type="ECO:0000256" key="2">
    <source>
        <dbReference type="SAM" id="Phobius"/>
    </source>
</evidence>
<keyword evidence="3" id="KW-1185">Reference proteome</keyword>
<dbReference type="GeneID" id="112684761"/>
<reference evidence="4 5" key="1">
    <citation type="submission" date="2025-04" db="UniProtKB">
        <authorList>
            <consortium name="RefSeq"/>
        </authorList>
    </citation>
    <scope>IDENTIFICATION</scope>
    <source>
        <tissue evidence="4 5">Whole body</tissue>
    </source>
</reference>
<dbReference type="OrthoDB" id="6622301at2759"/>
<feature type="transmembrane region" description="Helical" evidence="2">
    <location>
        <begin position="32"/>
        <end position="52"/>
    </location>
</feature>
<gene>
    <name evidence="4 5 6" type="primary">LOC112684761</name>
</gene>
<evidence type="ECO:0000313" key="5">
    <source>
        <dbReference type="RefSeq" id="XP_025412209.1"/>
    </source>
</evidence>
<feature type="region of interest" description="Disordered" evidence="1">
    <location>
        <begin position="94"/>
        <end position="139"/>
    </location>
</feature>
<organism evidence="3 4">
    <name type="scientific">Sipha flava</name>
    <name type="common">yellow sugarcane aphid</name>
    <dbReference type="NCBI Taxonomy" id="143950"/>
    <lineage>
        <taxon>Eukaryota</taxon>
        <taxon>Metazoa</taxon>
        <taxon>Ecdysozoa</taxon>
        <taxon>Arthropoda</taxon>
        <taxon>Hexapoda</taxon>
        <taxon>Insecta</taxon>
        <taxon>Pterygota</taxon>
        <taxon>Neoptera</taxon>
        <taxon>Paraneoptera</taxon>
        <taxon>Hemiptera</taxon>
        <taxon>Sternorrhyncha</taxon>
        <taxon>Aphidomorpha</taxon>
        <taxon>Aphidoidea</taxon>
        <taxon>Aphididae</taxon>
        <taxon>Sipha</taxon>
    </lineage>
</organism>
<dbReference type="RefSeq" id="XP_025412208.1">
    <property type="nucleotide sequence ID" value="XM_025556423.1"/>
</dbReference>
<sequence length="433" mass="47440">MIWKMFVLGYQNNGETSLVLKSLHQIETATNFIMTSFSIILIAVAVLTTQVMHTISLPKNYRCVSSIKPLPELNPESQKLEPKPTSSRCKLQLNMSSKSTSSVQNSTSPIETLSPQLSTSNSSSSTTKLQPINKSPSSVSKLHDTLKLFKLPLQFISTLLTILTPFDGQNTSSTINPLINLQMPLSLSTIHPHDSLFDSTNNLPISYGPLPDTNTNNIQTSYDPIPASTSNLPTPCNSQSGTINNLPIPCSSLTDKNNLPIIFPNSLPAGNSYNALIYNLLCNIVLEEIRRLTVITPPVSVPESASGDTLTGSTILDETLLSGNTPTDITNDLLTSSSNEPCIFKPTVKPSKPCSMHTLKSTHIKPHSPPSFSTPVNPHSHSKLYPSNNEYFENFKHFKSDRVSLNPQEELILKILKSLNPDFNTSPPFKSKK</sequence>
<evidence type="ECO:0000256" key="1">
    <source>
        <dbReference type="SAM" id="MobiDB-lite"/>
    </source>
</evidence>
<keyword evidence="2" id="KW-0472">Membrane</keyword>
<protein>
    <submittedName>
        <fullName evidence="4 5">Uncharacterized protein LOC112684761</fullName>
    </submittedName>
</protein>
<dbReference type="RefSeq" id="XP_025412210.1">
    <property type="nucleotide sequence ID" value="XM_025556425.1"/>
</dbReference>
<dbReference type="Proteomes" id="UP000694846">
    <property type="component" value="Unplaced"/>
</dbReference>
<name>A0A8B8FNS3_9HEMI</name>
<keyword evidence="2" id="KW-1133">Transmembrane helix</keyword>
<feature type="region of interest" description="Disordered" evidence="1">
    <location>
        <begin position="355"/>
        <end position="380"/>
    </location>
</feature>
<keyword evidence="2" id="KW-0812">Transmembrane</keyword>